<keyword evidence="6" id="KW-0443">Lipid metabolism</keyword>
<evidence type="ECO:0000256" key="2">
    <source>
        <dbReference type="ARBA" id="ARBA00022692"/>
    </source>
</evidence>
<dbReference type="GO" id="GO:0006641">
    <property type="term" value="P:triglyceride metabolic process"/>
    <property type="evidence" value="ECO:0007669"/>
    <property type="project" value="Ensembl"/>
</dbReference>
<keyword evidence="7 8" id="KW-0472">Membrane</keyword>
<evidence type="ECO:0000256" key="8">
    <source>
        <dbReference type="SAM" id="Phobius"/>
    </source>
</evidence>
<evidence type="ECO:0000313" key="9">
    <source>
        <dbReference type="Ensembl" id="ENSSMRP00000007291.1"/>
    </source>
</evidence>
<proteinExistence type="inferred from homology"/>
<reference evidence="9" key="2">
    <citation type="submission" date="2025-09" db="UniProtKB">
        <authorList>
            <consortium name="Ensembl"/>
        </authorList>
    </citation>
    <scope>IDENTIFICATION</scope>
</reference>
<dbReference type="PANTHER" id="PTHR23129">
    <property type="entry name" value="ACYL-COENZYME A DIPHOSPHATASE FITM2"/>
    <property type="match status" value="1"/>
</dbReference>
<dbReference type="GO" id="GO:0035356">
    <property type="term" value="P:intracellular triglyceride homeostasis"/>
    <property type="evidence" value="ECO:0007669"/>
    <property type="project" value="Ensembl"/>
</dbReference>
<dbReference type="GO" id="GO:0017129">
    <property type="term" value="F:triglyceride binding"/>
    <property type="evidence" value="ECO:0007669"/>
    <property type="project" value="Ensembl"/>
</dbReference>
<dbReference type="GO" id="GO:0007010">
    <property type="term" value="P:cytoskeleton organization"/>
    <property type="evidence" value="ECO:0007669"/>
    <property type="project" value="Ensembl"/>
</dbReference>
<dbReference type="GO" id="GO:0019992">
    <property type="term" value="F:diacylglycerol binding"/>
    <property type="evidence" value="ECO:0007669"/>
    <property type="project" value="Ensembl"/>
</dbReference>
<name>A0A8D0BMH0_SALMN</name>
<dbReference type="PANTHER" id="PTHR23129:SF1">
    <property type="entry name" value="ACYL-COENZYME A DIPHOSPHATASE FITM2"/>
    <property type="match status" value="1"/>
</dbReference>
<dbReference type="GO" id="GO:0008654">
    <property type="term" value="P:phospholipid biosynthetic process"/>
    <property type="evidence" value="ECO:0007669"/>
    <property type="project" value="TreeGrafter"/>
</dbReference>
<accession>A0A8D0BMH0</accession>
<dbReference type="GO" id="GO:0010945">
    <property type="term" value="F:coenzyme A diphosphatase activity"/>
    <property type="evidence" value="ECO:0007669"/>
    <property type="project" value="Ensembl"/>
</dbReference>
<dbReference type="Proteomes" id="UP000694421">
    <property type="component" value="Unplaced"/>
</dbReference>
<sequence>MEEYLDRGARFLRPYLVHDSLRRALPWGLLCLVLGGSLVKEAAPLPETYFSNKRNLLNVYFVKLAWGWTIGLLLPFISITNYHVTKNIKVVLQRLATLLISTAIWYTCTELFLHIEDFTGSCYKSQALDGLRKEYLSKVHCQQAGGFWYGFDISGHSFLLSYCALIIVEEMAVLHSTNTSQNSRLHMVVNGLFLALSCLTLIWLWMFFSTAIYFHDFSQKLFGTLIGLLAWYGTYRFWYLIPFSPGLPPQRINLRSQKSNRRL</sequence>
<dbReference type="GO" id="GO:0030730">
    <property type="term" value="P:triglyceride storage"/>
    <property type="evidence" value="ECO:0007669"/>
    <property type="project" value="Ensembl"/>
</dbReference>
<dbReference type="AlphaFoldDB" id="A0A8D0BMH0"/>
<evidence type="ECO:0000256" key="6">
    <source>
        <dbReference type="ARBA" id="ARBA00023098"/>
    </source>
</evidence>
<feature type="transmembrane region" description="Helical" evidence="8">
    <location>
        <begin position="147"/>
        <end position="168"/>
    </location>
</feature>
<keyword evidence="3" id="KW-0378">Hydrolase</keyword>
<dbReference type="OMA" id="TYRFWYL"/>
<keyword evidence="2 8" id="KW-0812">Transmembrane</keyword>
<protein>
    <submittedName>
        <fullName evidence="9">Fat storage inducing transmembrane protein 2</fullName>
    </submittedName>
</protein>
<evidence type="ECO:0000256" key="7">
    <source>
        <dbReference type="ARBA" id="ARBA00023136"/>
    </source>
</evidence>
<keyword evidence="5 8" id="KW-1133">Transmembrane helix</keyword>
<keyword evidence="10" id="KW-1185">Reference proteome</keyword>
<evidence type="ECO:0000256" key="5">
    <source>
        <dbReference type="ARBA" id="ARBA00022989"/>
    </source>
</evidence>
<keyword evidence="4" id="KW-0256">Endoplasmic reticulum</keyword>
<dbReference type="InterPro" id="IPR046401">
    <property type="entry name" value="FITM1/2"/>
</dbReference>
<feature type="transmembrane region" description="Helical" evidence="8">
    <location>
        <begin position="189"/>
        <end position="215"/>
    </location>
</feature>
<dbReference type="InterPro" id="IPR019388">
    <property type="entry name" value="FIT"/>
</dbReference>
<comment type="subcellular location">
    <subcellularLocation>
        <location evidence="1">Endoplasmic reticulum membrane</location>
        <topology evidence="1">Multi-pass membrane protein</topology>
    </subcellularLocation>
</comment>
<evidence type="ECO:0000256" key="4">
    <source>
        <dbReference type="ARBA" id="ARBA00022824"/>
    </source>
</evidence>
<dbReference type="Pfam" id="PF10261">
    <property type="entry name" value="FIT"/>
    <property type="match status" value="2"/>
</dbReference>
<feature type="transmembrane region" description="Helical" evidence="8">
    <location>
        <begin position="59"/>
        <end position="83"/>
    </location>
</feature>
<dbReference type="HAMAP" id="MF_03230">
    <property type="entry name" value="FITM2"/>
    <property type="match status" value="1"/>
</dbReference>
<dbReference type="GO" id="GO:0045444">
    <property type="term" value="P:fat cell differentiation"/>
    <property type="evidence" value="ECO:0007669"/>
    <property type="project" value="Ensembl"/>
</dbReference>
<organism evidence="9 10">
    <name type="scientific">Salvator merianae</name>
    <name type="common">Argentine black and white tegu</name>
    <name type="synonym">Tupinambis merianae</name>
    <dbReference type="NCBI Taxonomy" id="96440"/>
    <lineage>
        <taxon>Eukaryota</taxon>
        <taxon>Metazoa</taxon>
        <taxon>Chordata</taxon>
        <taxon>Craniata</taxon>
        <taxon>Vertebrata</taxon>
        <taxon>Euteleostomi</taxon>
        <taxon>Lepidosauria</taxon>
        <taxon>Squamata</taxon>
        <taxon>Bifurcata</taxon>
        <taxon>Unidentata</taxon>
        <taxon>Episquamata</taxon>
        <taxon>Laterata</taxon>
        <taxon>Teiioidea</taxon>
        <taxon>Teiidae</taxon>
        <taxon>Salvator</taxon>
    </lineage>
</organism>
<dbReference type="GO" id="GO:0022604">
    <property type="term" value="P:regulation of cell morphogenesis"/>
    <property type="evidence" value="ECO:0007669"/>
    <property type="project" value="Ensembl"/>
</dbReference>
<dbReference type="Ensembl" id="ENSSMRT00000008526.1">
    <property type="protein sequence ID" value="ENSSMRP00000007291.1"/>
    <property type="gene ID" value="ENSSMRG00000005858.1"/>
</dbReference>
<evidence type="ECO:0000256" key="1">
    <source>
        <dbReference type="ARBA" id="ARBA00004477"/>
    </source>
</evidence>
<evidence type="ECO:0000313" key="10">
    <source>
        <dbReference type="Proteomes" id="UP000694421"/>
    </source>
</evidence>
<dbReference type="GO" id="GO:0005789">
    <property type="term" value="C:endoplasmic reticulum membrane"/>
    <property type="evidence" value="ECO:0007669"/>
    <property type="project" value="UniProtKB-SubCell"/>
</dbReference>
<evidence type="ECO:0000256" key="3">
    <source>
        <dbReference type="ARBA" id="ARBA00022801"/>
    </source>
</evidence>
<dbReference type="GO" id="GO:0140042">
    <property type="term" value="P:lipid droplet formation"/>
    <property type="evidence" value="ECO:0007669"/>
    <property type="project" value="Ensembl"/>
</dbReference>
<feature type="transmembrane region" description="Helical" evidence="8">
    <location>
        <begin position="221"/>
        <end position="241"/>
    </location>
</feature>
<dbReference type="GO" id="GO:0036115">
    <property type="term" value="P:fatty-acyl-CoA catabolic process"/>
    <property type="evidence" value="ECO:0007669"/>
    <property type="project" value="Ensembl"/>
</dbReference>
<dbReference type="GeneTree" id="ENSGT00530000063693"/>
<reference evidence="9" key="1">
    <citation type="submission" date="2025-08" db="UniProtKB">
        <authorList>
            <consortium name="Ensembl"/>
        </authorList>
    </citation>
    <scope>IDENTIFICATION</scope>
</reference>